<dbReference type="RefSeq" id="WP_000514224.1">
    <property type="nucleotide sequence ID" value="NZ_BHFY01000104.1"/>
</dbReference>
<gene>
    <name evidence="1" type="ORF">LV35_02143</name>
</gene>
<organism evidence="1 2">
    <name type="scientific">Acinetobacter baumannii</name>
    <dbReference type="NCBI Taxonomy" id="470"/>
    <lineage>
        <taxon>Bacteria</taxon>
        <taxon>Pseudomonadati</taxon>
        <taxon>Pseudomonadota</taxon>
        <taxon>Gammaproteobacteria</taxon>
        <taxon>Moraxellales</taxon>
        <taxon>Moraxellaceae</taxon>
        <taxon>Acinetobacter</taxon>
        <taxon>Acinetobacter calcoaceticus/baumannii complex</taxon>
    </lineage>
</organism>
<reference evidence="1 2" key="1">
    <citation type="submission" date="2016-01" db="EMBL/GenBank/DDBJ databases">
        <title>Draft sequences of Acinetobacter baumannii isolates from wounded military personnel.</title>
        <authorList>
            <person name="Arivett B.A."/>
            <person name="Fiester S.E."/>
            <person name="Ream D.C."/>
            <person name="Actis L.A."/>
        </authorList>
    </citation>
    <scope>NUCLEOTIDE SEQUENCE [LARGE SCALE GENOMIC DNA]</scope>
    <source>
        <strain evidence="1 2">AB2828</strain>
    </source>
</reference>
<proteinExistence type="predicted"/>
<dbReference type="AlphaFoldDB" id="A0A0M3FRU5"/>
<name>A0A0M3FRU5_ACIBA</name>
<dbReference type="EMBL" id="LRDT01000029">
    <property type="protein sequence ID" value="KZA16520.1"/>
    <property type="molecule type" value="Genomic_DNA"/>
</dbReference>
<accession>A0A0M3FRU5</accession>
<evidence type="ECO:0000313" key="2">
    <source>
        <dbReference type="Proteomes" id="UP000076296"/>
    </source>
</evidence>
<dbReference type="Proteomes" id="UP000076296">
    <property type="component" value="Unassembled WGS sequence"/>
</dbReference>
<evidence type="ECO:0000313" key="1">
    <source>
        <dbReference type="EMBL" id="KZA16520.1"/>
    </source>
</evidence>
<protein>
    <submittedName>
        <fullName evidence="1">Uncharacterized protein</fullName>
    </submittedName>
</protein>
<sequence length="274" mass="31022">MGKETSALVTSKDMMLSHDTETTLEHAISIMPELVRWLIKTGIGYNEFSTALKSVFYNEAIKELDSIKQKKTDSAVSLLSGLGRRDVRSFCQTYGEYRLINQFNQQLPISVPARVIGLWIGQKLPTQIPFNGEEPSFEGLVKQISSEKHPKSILLELKRLGLVIEENNQIILQNSSFTPDPQMDESKQLFTQNISDHLAAGISNLTQKTNFLEQAIFADELSPESVEKLKKLSLDMWNLMSKAILSSAIEYCKNDERSPDANKQFRLGIFQYDK</sequence>
<comment type="caution">
    <text evidence="1">The sequence shown here is derived from an EMBL/GenBank/DDBJ whole genome shotgun (WGS) entry which is preliminary data.</text>
</comment>